<organism evidence="3 4">
    <name type="scientific">Candidatus Enterocloster faecavium</name>
    <dbReference type="NCBI Taxonomy" id="2838560"/>
    <lineage>
        <taxon>Bacteria</taxon>
        <taxon>Bacillati</taxon>
        <taxon>Bacillota</taxon>
        <taxon>Clostridia</taxon>
        <taxon>Lachnospirales</taxon>
        <taxon>Lachnospiraceae</taxon>
        <taxon>Enterocloster</taxon>
    </lineage>
</organism>
<keyword evidence="2" id="KW-1133">Transmembrane helix</keyword>
<protein>
    <submittedName>
        <fullName evidence="3">Cell division protein FtsL</fullName>
    </submittedName>
</protein>
<accession>A0A9D2L8K7</accession>
<dbReference type="GO" id="GO:0051301">
    <property type="term" value="P:cell division"/>
    <property type="evidence" value="ECO:0007669"/>
    <property type="project" value="UniProtKB-KW"/>
</dbReference>
<feature type="region of interest" description="Disordered" evidence="1">
    <location>
        <begin position="1"/>
        <end position="63"/>
    </location>
</feature>
<dbReference type="EMBL" id="DWYS01000104">
    <property type="protein sequence ID" value="HJB07938.1"/>
    <property type="molecule type" value="Genomic_DNA"/>
</dbReference>
<keyword evidence="3" id="KW-0131">Cell cycle</keyword>
<comment type="caution">
    <text evidence="3">The sequence shown here is derived from an EMBL/GenBank/DDBJ whole genome shotgun (WGS) entry which is preliminary data.</text>
</comment>
<evidence type="ECO:0000313" key="4">
    <source>
        <dbReference type="Proteomes" id="UP000886804"/>
    </source>
</evidence>
<keyword evidence="2" id="KW-0812">Transmembrane</keyword>
<reference evidence="3" key="1">
    <citation type="journal article" date="2021" name="PeerJ">
        <title>Extensive microbial diversity within the chicken gut microbiome revealed by metagenomics and culture.</title>
        <authorList>
            <person name="Gilroy R."/>
            <person name="Ravi A."/>
            <person name="Getino M."/>
            <person name="Pursley I."/>
            <person name="Horton D.L."/>
            <person name="Alikhan N.F."/>
            <person name="Baker D."/>
            <person name="Gharbi K."/>
            <person name="Hall N."/>
            <person name="Watson M."/>
            <person name="Adriaenssens E.M."/>
            <person name="Foster-Nyarko E."/>
            <person name="Jarju S."/>
            <person name="Secka A."/>
            <person name="Antonio M."/>
            <person name="Oren A."/>
            <person name="Chaudhuri R.R."/>
            <person name="La Ragione R."/>
            <person name="Hildebrand F."/>
            <person name="Pallen M.J."/>
        </authorList>
    </citation>
    <scope>NUCLEOTIDE SEQUENCE</scope>
    <source>
        <strain evidence="3">CHK188-4685</strain>
    </source>
</reference>
<feature type="compositionally biased region" description="Low complexity" evidence="1">
    <location>
        <begin position="8"/>
        <end position="17"/>
    </location>
</feature>
<dbReference type="AlphaFoldDB" id="A0A9D2L8K7"/>
<keyword evidence="3" id="KW-0132">Cell division</keyword>
<keyword evidence="2" id="KW-0472">Membrane</keyword>
<evidence type="ECO:0000313" key="3">
    <source>
        <dbReference type="EMBL" id="HJB07938.1"/>
    </source>
</evidence>
<gene>
    <name evidence="3" type="ORF">H9716_08760</name>
</gene>
<sequence length="175" mass="20040">MAARRQRTAAGRQTGRTEAVRRQSYMYGAAAPKLEPNASPRPERTERKPVRRTSARTSSRVRRNQEKALQMDLPYVILLTIASLCTLCLCVNYLHLQSSITGRMHNIEQIEAQLEQYRSENDALEGAINASVDLNEIYRIATEELGMVYANRNQVLLFDKTENGYVRQFEEIPSY</sequence>
<name>A0A9D2L8K7_9FIRM</name>
<proteinExistence type="predicted"/>
<feature type="transmembrane region" description="Helical" evidence="2">
    <location>
        <begin position="73"/>
        <end position="94"/>
    </location>
</feature>
<dbReference type="Proteomes" id="UP000886804">
    <property type="component" value="Unassembled WGS sequence"/>
</dbReference>
<evidence type="ECO:0000256" key="2">
    <source>
        <dbReference type="SAM" id="Phobius"/>
    </source>
</evidence>
<feature type="compositionally biased region" description="Basic residues" evidence="1">
    <location>
        <begin position="49"/>
        <end position="62"/>
    </location>
</feature>
<evidence type="ECO:0000256" key="1">
    <source>
        <dbReference type="SAM" id="MobiDB-lite"/>
    </source>
</evidence>
<reference evidence="3" key="2">
    <citation type="submission" date="2021-04" db="EMBL/GenBank/DDBJ databases">
        <authorList>
            <person name="Gilroy R."/>
        </authorList>
    </citation>
    <scope>NUCLEOTIDE SEQUENCE</scope>
    <source>
        <strain evidence="3">CHK188-4685</strain>
    </source>
</reference>